<feature type="site" description="Deprotonates C-terminal active site Cys" evidence="8">
    <location>
        <position position="26"/>
    </location>
</feature>
<dbReference type="RefSeq" id="WP_071663904.1">
    <property type="nucleotide sequence ID" value="NZ_CP009654.1"/>
</dbReference>
<evidence type="ECO:0000256" key="8">
    <source>
        <dbReference type="PIRSR" id="PIRSR000077-1"/>
    </source>
</evidence>
<keyword evidence="2" id="KW-0813">Transport</keyword>
<dbReference type="InterPro" id="IPR005746">
    <property type="entry name" value="Thioredoxin"/>
</dbReference>
<proteinExistence type="inferred from homology"/>
<dbReference type="CDD" id="cd02947">
    <property type="entry name" value="TRX_family"/>
    <property type="match status" value="1"/>
</dbReference>
<dbReference type="Pfam" id="PF00085">
    <property type="entry name" value="Thioredoxin"/>
    <property type="match status" value="1"/>
</dbReference>
<evidence type="ECO:0000256" key="6">
    <source>
        <dbReference type="NCBIfam" id="TIGR01068"/>
    </source>
</evidence>
<evidence type="ECO:0000313" key="11">
    <source>
        <dbReference type="EMBL" id="APC97435.1"/>
    </source>
</evidence>
<dbReference type="Gene3D" id="3.40.30.10">
    <property type="entry name" value="Glutaredoxin"/>
    <property type="match status" value="1"/>
</dbReference>
<dbReference type="PIRSF" id="PIRSF000077">
    <property type="entry name" value="Thioredoxin"/>
    <property type="match status" value="1"/>
</dbReference>
<feature type="site" description="Contributes to redox potential value" evidence="8">
    <location>
        <position position="34"/>
    </location>
</feature>
<evidence type="ECO:0000256" key="1">
    <source>
        <dbReference type="ARBA" id="ARBA00008987"/>
    </source>
</evidence>
<feature type="disulfide bond" description="Redox-active" evidence="9">
    <location>
        <begin position="32"/>
        <end position="35"/>
    </location>
</feature>
<comment type="similarity">
    <text evidence="1 7">Belongs to the thioredoxin family.</text>
</comment>
<sequence>MSKCVDISDDQFISEVIESKTPVLLDFWAPWCGPCKMIAPILDQVAAHYGDKVKICKLNIDENEETAMKFGVRGVPTLMLFKNGENAETKVGVVQKTQLIAMIDKYL</sequence>
<keyword evidence="12" id="KW-1185">Reference proteome</keyword>
<feature type="domain" description="Thioredoxin" evidence="10">
    <location>
        <begin position="1"/>
        <end position="107"/>
    </location>
</feature>
<dbReference type="AlphaFoldDB" id="A0A1J0KUS2"/>
<evidence type="ECO:0000313" key="12">
    <source>
        <dbReference type="Proteomes" id="UP000182521"/>
    </source>
</evidence>
<organism evidence="11 12">
    <name type="scientific">Francisella frigiditurris</name>
    <dbReference type="NCBI Taxonomy" id="1542390"/>
    <lineage>
        <taxon>Bacteria</taxon>
        <taxon>Pseudomonadati</taxon>
        <taxon>Pseudomonadota</taxon>
        <taxon>Gammaproteobacteria</taxon>
        <taxon>Thiotrichales</taxon>
        <taxon>Francisellaceae</taxon>
        <taxon>Francisella</taxon>
    </lineage>
</organism>
<keyword evidence="4 9" id="KW-1015">Disulfide bond</keyword>
<reference evidence="12" key="1">
    <citation type="submission" date="2014-10" db="EMBL/GenBank/DDBJ databases">
        <authorList>
            <person name="Kuske C.R."/>
            <person name="Challacombe J.F."/>
            <person name="Daligault H.E."/>
            <person name="Davenport K.W."/>
            <person name="Johnson S.L."/>
            <person name="Siddaramappa S."/>
            <person name="Petersen J.M."/>
        </authorList>
    </citation>
    <scope>NUCLEOTIDE SEQUENCE [LARGE SCALE GENOMIC DNA]</scope>
    <source>
        <strain evidence="12">CA97-1460</strain>
    </source>
</reference>
<dbReference type="GO" id="GO:0045454">
    <property type="term" value="P:cell redox homeostasis"/>
    <property type="evidence" value="ECO:0007669"/>
    <property type="project" value="TreeGrafter"/>
</dbReference>
<evidence type="ECO:0000259" key="10">
    <source>
        <dbReference type="PROSITE" id="PS51352"/>
    </source>
</evidence>
<dbReference type="PANTHER" id="PTHR45663:SF11">
    <property type="entry name" value="GEO12009P1"/>
    <property type="match status" value="1"/>
</dbReference>
<accession>A0A1J0KUS2</accession>
<dbReference type="PROSITE" id="PS00194">
    <property type="entry name" value="THIOREDOXIN_1"/>
    <property type="match status" value="1"/>
</dbReference>
<dbReference type="STRING" id="1542390.KX01_974"/>
<dbReference type="PANTHER" id="PTHR45663">
    <property type="entry name" value="GEO12009P1"/>
    <property type="match status" value="1"/>
</dbReference>
<evidence type="ECO:0000256" key="2">
    <source>
        <dbReference type="ARBA" id="ARBA00022448"/>
    </source>
</evidence>
<dbReference type="PROSITE" id="PS51352">
    <property type="entry name" value="THIOREDOXIN_2"/>
    <property type="match status" value="1"/>
</dbReference>
<dbReference type="EMBL" id="CP009654">
    <property type="protein sequence ID" value="APC97435.1"/>
    <property type="molecule type" value="Genomic_DNA"/>
</dbReference>
<evidence type="ECO:0000256" key="9">
    <source>
        <dbReference type="PIRSR" id="PIRSR000077-4"/>
    </source>
</evidence>
<dbReference type="OrthoDB" id="9790390at2"/>
<dbReference type="InterPro" id="IPR036249">
    <property type="entry name" value="Thioredoxin-like_sf"/>
</dbReference>
<dbReference type="GO" id="GO:0005829">
    <property type="term" value="C:cytosol"/>
    <property type="evidence" value="ECO:0007669"/>
    <property type="project" value="TreeGrafter"/>
</dbReference>
<evidence type="ECO:0000256" key="3">
    <source>
        <dbReference type="ARBA" id="ARBA00022982"/>
    </source>
</evidence>
<keyword evidence="3" id="KW-0249">Electron transport</keyword>
<feature type="site" description="Contributes to redox potential value" evidence="8">
    <location>
        <position position="33"/>
    </location>
</feature>
<dbReference type="SUPFAM" id="SSF52833">
    <property type="entry name" value="Thioredoxin-like"/>
    <property type="match status" value="1"/>
</dbReference>
<protein>
    <recommendedName>
        <fullName evidence="6 7">Thioredoxin</fullName>
    </recommendedName>
</protein>
<feature type="active site" description="Nucleophile" evidence="8">
    <location>
        <position position="32"/>
    </location>
</feature>
<dbReference type="InterPro" id="IPR013766">
    <property type="entry name" value="Thioredoxin_domain"/>
</dbReference>
<dbReference type="InterPro" id="IPR017937">
    <property type="entry name" value="Thioredoxin_CS"/>
</dbReference>
<dbReference type="FunFam" id="3.40.30.10:FF:000001">
    <property type="entry name" value="Thioredoxin"/>
    <property type="match status" value="1"/>
</dbReference>
<dbReference type="PRINTS" id="PR00421">
    <property type="entry name" value="THIOREDOXIN"/>
</dbReference>
<keyword evidence="5 9" id="KW-0676">Redox-active center</keyword>
<feature type="active site" description="Nucleophile" evidence="8">
    <location>
        <position position="35"/>
    </location>
</feature>
<evidence type="ECO:0000256" key="4">
    <source>
        <dbReference type="ARBA" id="ARBA00023157"/>
    </source>
</evidence>
<evidence type="ECO:0000256" key="5">
    <source>
        <dbReference type="ARBA" id="ARBA00023284"/>
    </source>
</evidence>
<dbReference type="Proteomes" id="UP000182521">
    <property type="component" value="Chromosome"/>
</dbReference>
<evidence type="ECO:0000256" key="7">
    <source>
        <dbReference type="PIRNR" id="PIRNR000077"/>
    </source>
</evidence>
<name>A0A1J0KUS2_9GAMM</name>
<gene>
    <name evidence="11" type="primary">trxA</name>
    <name evidence="11" type="ORF">KX01_974</name>
</gene>
<dbReference type="NCBIfam" id="TIGR01068">
    <property type="entry name" value="thioredoxin"/>
    <property type="match status" value="1"/>
</dbReference>
<dbReference type="GO" id="GO:0015035">
    <property type="term" value="F:protein-disulfide reductase activity"/>
    <property type="evidence" value="ECO:0007669"/>
    <property type="project" value="UniProtKB-UniRule"/>
</dbReference>
<dbReference type="KEGG" id="frc:KX01_974"/>